<protein>
    <submittedName>
        <fullName evidence="1">Uncharacterized protein</fullName>
    </submittedName>
</protein>
<proteinExistence type="predicted"/>
<organism evidence="1 2">
    <name type="scientific">Cupriavidus basilensis</name>
    <dbReference type="NCBI Taxonomy" id="68895"/>
    <lineage>
        <taxon>Bacteria</taxon>
        <taxon>Pseudomonadati</taxon>
        <taxon>Pseudomonadota</taxon>
        <taxon>Betaproteobacteria</taxon>
        <taxon>Burkholderiales</taxon>
        <taxon>Burkholderiaceae</taxon>
        <taxon>Cupriavidus</taxon>
    </lineage>
</organism>
<sequence>MMGDQEEPAAKCAILYRRLAHGIADVSNAAGATSEAVSRLNAVAARMRELCQEVERLLETCAEETISESSPFWGKLNAVQRECSRLEGILRGCDVALMR</sequence>
<geneLocation type="plasmid" evidence="1 2">
    <name>pRK1-3</name>
</geneLocation>
<dbReference type="EMBL" id="CP062807">
    <property type="protein sequence ID" value="QOT82241.1"/>
    <property type="molecule type" value="Genomic_DNA"/>
</dbReference>
<evidence type="ECO:0000313" key="1">
    <source>
        <dbReference type="EMBL" id="QOT82241.1"/>
    </source>
</evidence>
<evidence type="ECO:0000313" key="2">
    <source>
        <dbReference type="Proteomes" id="UP000397656"/>
    </source>
</evidence>
<dbReference type="Proteomes" id="UP000397656">
    <property type="component" value="Plasmid pRK1-3"/>
</dbReference>
<keyword evidence="1" id="KW-0614">Plasmid</keyword>
<gene>
    <name evidence="1" type="ORF">F7R26_039725</name>
</gene>
<dbReference type="AlphaFoldDB" id="A0A7M2HBA0"/>
<reference evidence="1 2" key="1">
    <citation type="submission" date="2020-10" db="EMBL/GenBank/DDBJ databases">
        <title>Complete genome sequence of Cupriavidus basilensis CCUG 49340T.</title>
        <authorList>
            <person name="Salva-Serra F."/>
            <person name="Donoso R.A."/>
            <person name="Cho K.H."/>
            <person name="Yoo J.A."/>
            <person name="Lee K."/>
            <person name="Yoon S.-H."/>
            <person name="Perez-Pantoja D."/>
            <person name="Moore E.R.B."/>
        </authorList>
    </citation>
    <scope>NUCLEOTIDE SEQUENCE [LARGE SCALE GENOMIC DNA]</scope>
    <source>
        <strain evidence="2">CCUG 49340</strain>
        <plasmid evidence="1 2">pRK1-3</plasmid>
    </source>
</reference>
<dbReference type="RefSeq" id="WP_170301901.1">
    <property type="nucleotide sequence ID" value="NZ_CP062807.1"/>
</dbReference>
<name>A0A7M2HBA0_9BURK</name>
<dbReference type="GeneID" id="98407104"/>
<accession>A0A7M2HBA0</accession>